<dbReference type="InterPro" id="IPR052616">
    <property type="entry name" value="SYO1-like"/>
</dbReference>
<dbReference type="Pfam" id="PF25567">
    <property type="entry name" value="TPR_SYO1"/>
    <property type="match status" value="1"/>
</dbReference>
<comment type="similarity">
    <text evidence="1">Belongs to the nuclear import and ribosome assembly adapter family.</text>
</comment>
<comment type="caution">
    <text evidence="4">The sequence shown here is derived from an EMBL/GenBank/DDBJ whole genome shotgun (WGS) entry which is preliminary data.</text>
</comment>
<keyword evidence="5" id="KW-1185">Reference proteome</keyword>
<dbReference type="InterPro" id="IPR016024">
    <property type="entry name" value="ARM-type_fold"/>
</dbReference>
<reference evidence="4 5" key="1">
    <citation type="submission" date="2023-11" db="EMBL/GenBank/DDBJ databases">
        <title>Halocaridina rubra genome assembly.</title>
        <authorList>
            <person name="Smith C."/>
        </authorList>
    </citation>
    <scope>NUCLEOTIDE SEQUENCE [LARGE SCALE GENOMIC DNA]</scope>
    <source>
        <strain evidence="4">EP-1</strain>
        <tissue evidence="4">Whole</tissue>
    </source>
</reference>
<feature type="compositionally biased region" description="Acidic residues" evidence="2">
    <location>
        <begin position="346"/>
        <end position="365"/>
    </location>
</feature>
<dbReference type="GO" id="GO:0042273">
    <property type="term" value="P:ribosomal large subunit biogenesis"/>
    <property type="evidence" value="ECO:0007669"/>
    <property type="project" value="TreeGrafter"/>
</dbReference>
<dbReference type="InterPro" id="IPR057990">
    <property type="entry name" value="TPR_SYO1"/>
</dbReference>
<dbReference type="AlphaFoldDB" id="A0AAN9ACK8"/>
<dbReference type="EMBL" id="JAXCGZ010003859">
    <property type="protein sequence ID" value="KAK7082899.1"/>
    <property type="molecule type" value="Genomic_DNA"/>
</dbReference>
<accession>A0AAN9ACK8</accession>
<dbReference type="GO" id="GO:0006606">
    <property type="term" value="P:protein import into nucleus"/>
    <property type="evidence" value="ECO:0007669"/>
    <property type="project" value="TreeGrafter"/>
</dbReference>
<dbReference type="Proteomes" id="UP001381693">
    <property type="component" value="Unassembled WGS sequence"/>
</dbReference>
<evidence type="ECO:0000259" key="3">
    <source>
        <dbReference type="Pfam" id="PF25567"/>
    </source>
</evidence>
<dbReference type="SUPFAM" id="SSF48371">
    <property type="entry name" value="ARM repeat"/>
    <property type="match status" value="1"/>
</dbReference>
<evidence type="ECO:0000256" key="1">
    <source>
        <dbReference type="ARBA" id="ARBA00049983"/>
    </source>
</evidence>
<proteinExistence type="inferred from homology"/>
<evidence type="ECO:0000313" key="5">
    <source>
        <dbReference type="Proteomes" id="UP001381693"/>
    </source>
</evidence>
<dbReference type="Gene3D" id="1.25.10.10">
    <property type="entry name" value="Leucine-rich Repeat Variant"/>
    <property type="match status" value="1"/>
</dbReference>
<protein>
    <recommendedName>
        <fullName evidence="3">SYO1-like TPR repeats domain-containing protein</fullName>
    </recommendedName>
</protein>
<dbReference type="GO" id="GO:0051082">
    <property type="term" value="F:unfolded protein binding"/>
    <property type="evidence" value="ECO:0007669"/>
    <property type="project" value="TreeGrafter"/>
</dbReference>
<organism evidence="4 5">
    <name type="scientific">Halocaridina rubra</name>
    <name type="common">Hawaiian red shrimp</name>
    <dbReference type="NCBI Taxonomy" id="373956"/>
    <lineage>
        <taxon>Eukaryota</taxon>
        <taxon>Metazoa</taxon>
        <taxon>Ecdysozoa</taxon>
        <taxon>Arthropoda</taxon>
        <taxon>Crustacea</taxon>
        <taxon>Multicrustacea</taxon>
        <taxon>Malacostraca</taxon>
        <taxon>Eumalacostraca</taxon>
        <taxon>Eucarida</taxon>
        <taxon>Decapoda</taxon>
        <taxon>Pleocyemata</taxon>
        <taxon>Caridea</taxon>
        <taxon>Atyoidea</taxon>
        <taxon>Atyidae</taxon>
        <taxon>Halocaridina</taxon>
    </lineage>
</organism>
<feature type="domain" description="SYO1-like TPR repeats" evidence="3">
    <location>
        <begin position="375"/>
        <end position="635"/>
    </location>
</feature>
<dbReference type="PANTHER" id="PTHR13347">
    <property type="entry name" value="HEAT REPEAT-CONTAINING PROTEIN 3"/>
    <property type="match status" value="1"/>
</dbReference>
<feature type="region of interest" description="Disordered" evidence="2">
    <location>
        <begin position="346"/>
        <end position="370"/>
    </location>
</feature>
<sequence>MGKVKQRRQRSSRFNPFGFSEAENNTLLDGQEIDCTVSAATATANPREGLKVIDEKLSSAVSEERLSGLNTLAALALEEDTGNCIISSNIVRKASLLLKDPNPEVRLVAAGALRNLSAGGSDEVVESMVAQDVLTPLAELLQEYRSEWSPSLNDFGQPSARDIDPMTNIFIHATHCFLNLCECSEEALRVFNQEGLVHILLRHIDPSLWGHNLALAAAECLLCISENNPTVQTVLLPAADSLVLFISRPADTAVDLHYATTVAVLLMNINYCTSNSDNFRLVLHLLSKVLETNAVTYLEEYADHLKSSTESKPAISPQDIEHFILSQQLALEILSNICCSEDEEEWDECDTPSDSEAENGIEESMDTGSKSELSSEIQEGIAHFQLFQKSLQKVQYPEEHTCQILNDAKYGPSLLEKLSALQVRALLSLQNMISALDLSEIGGTDLLYSTWVNLGNMVFKHQCSDHILEAATGAMRAIMEKLSQDTCEKLSEITQQDLKIILEAGVGCAIPSVRANLTRMVGMLGCLLVSQNKEESLYNEQCTTVLSAITEFLLKVASQDTELWVSAEALDVIIDLFSDDKTDKLASMTYLVDSLKSIQPTFKSRYQKQKKKLGDHRPLVLTVKDNLLAFIKYKAPRAAKYKNI</sequence>
<evidence type="ECO:0000256" key="2">
    <source>
        <dbReference type="SAM" id="MobiDB-lite"/>
    </source>
</evidence>
<dbReference type="Pfam" id="PF00514">
    <property type="entry name" value="Arm"/>
    <property type="match status" value="1"/>
</dbReference>
<evidence type="ECO:0000313" key="4">
    <source>
        <dbReference type="EMBL" id="KAK7082899.1"/>
    </source>
</evidence>
<dbReference type="InterPro" id="IPR000225">
    <property type="entry name" value="Armadillo"/>
</dbReference>
<gene>
    <name evidence="4" type="ORF">SK128_002158</name>
</gene>
<dbReference type="InterPro" id="IPR011989">
    <property type="entry name" value="ARM-like"/>
</dbReference>
<dbReference type="PANTHER" id="PTHR13347:SF1">
    <property type="entry name" value="HEAT REPEAT-CONTAINING PROTEIN 3"/>
    <property type="match status" value="1"/>
</dbReference>
<name>A0AAN9ACK8_HALRR</name>